<evidence type="ECO:0000313" key="2">
    <source>
        <dbReference type="Proteomes" id="UP000564573"/>
    </source>
</evidence>
<organism evidence="1 2">
    <name type="scientific">Prauserella sediminis</name>
    <dbReference type="NCBI Taxonomy" id="577680"/>
    <lineage>
        <taxon>Bacteria</taxon>
        <taxon>Bacillati</taxon>
        <taxon>Actinomycetota</taxon>
        <taxon>Actinomycetes</taxon>
        <taxon>Pseudonocardiales</taxon>
        <taxon>Pseudonocardiaceae</taxon>
        <taxon>Prauserella</taxon>
        <taxon>Prauserella salsuginis group</taxon>
    </lineage>
</organism>
<name>A0A839XKJ9_9PSEU</name>
<dbReference type="InterPro" id="IPR025680">
    <property type="entry name" value="DddI"/>
</dbReference>
<keyword evidence="2" id="KW-1185">Reference proteome</keyword>
<dbReference type="AlphaFoldDB" id="A0A839XKJ9"/>
<gene>
    <name evidence="1" type="ORF">FB384_000157</name>
</gene>
<evidence type="ECO:0008006" key="3">
    <source>
        <dbReference type="Google" id="ProtNLM"/>
    </source>
</evidence>
<dbReference type="EMBL" id="JACIBS010000001">
    <property type="protein sequence ID" value="MBB3661253.1"/>
    <property type="molecule type" value="Genomic_DNA"/>
</dbReference>
<sequence length="128" mass="14323">MTSALTPQACYDVATVDDTNELLRVMAQAGHRPARRRGRAVRPRADDRMLIVGIRGDRGCLVWADWDTMLVPADGVNTEPIDYFTWDGHHHPQEAGAEAPVETMHRVVGEFVVTGQRPTCIQWAEDRS</sequence>
<protein>
    <recommendedName>
        <fullName evidence="3">Immunity protein Imm1</fullName>
    </recommendedName>
</protein>
<reference evidence="1 2" key="1">
    <citation type="submission" date="2020-08" db="EMBL/GenBank/DDBJ databases">
        <title>Sequencing the genomes of 1000 actinobacteria strains.</title>
        <authorList>
            <person name="Klenk H.-P."/>
        </authorList>
    </citation>
    <scope>NUCLEOTIDE SEQUENCE [LARGE SCALE GENOMIC DNA]</scope>
    <source>
        <strain evidence="1 2">DSM 45267</strain>
    </source>
</reference>
<evidence type="ECO:0000313" key="1">
    <source>
        <dbReference type="EMBL" id="MBB3661253.1"/>
    </source>
</evidence>
<dbReference type="Proteomes" id="UP000564573">
    <property type="component" value="Unassembled WGS sequence"/>
</dbReference>
<dbReference type="RefSeq" id="WP_183778204.1">
    <property type="nucleotide sequence ID" value="NZ_JACIBS010000001.1"/>
</dbReference>
<proteinExistence type="predicted"/>
<dbReference type="Pfam" id="PF14430">
    <property type="entry name" value="Imm1"/>
    <property type="match status" value="1"/>
</dbReference>
<accession>A0A839XKJ9</accession>
<comment type="caution">
    <text evidence="1">The sequence shown here is derived from an EMBL/GenBank/DDBJ whole genome shotgun (WGS) entry which is preliminary data.</text>
</comment>